<dbReference type="InterPro" id="IPR050190">
    <property type="entry name" value="UPF0213_domain"/>
</dbReference>
<comment type="similarity">
    <text evidence="1">Belongs to the UPF0213 family.</text>
</comment>
<protein>
    <submittedName>
        <fullName evidence="3">GIY-YIG nuclease family protein</fullName>
    </submittedName>
</protein>
<dbReference type="SUPFAM" id="SSF82771">
    <property type="entry name" value="GIY-YIG endonuclease"/>
    <property type="match status" value="1"/>
</dbReference>
<reference evidence="4" key="1">
    <citation type="journal article" date="2019" name="Int. J. Syst. Evol. Microbiol.">
        <title>The Global Catalogue of Microorganisms (GCM) 10K type strain sequencing project: providing services to taxonomists for standard genome sequencing and annotation.</title>
        <authorList>
            <consortium name="The Broad Institute Genomics Platform"/>
            <consortium name="The Broad Institute Genome Sequencing Center for Infectious Disease"/>
            <person name="Wu L."/>
            <person name="Ma J."/>
        </authorList>
    </citation>
    <scope>NUCLEOTIDE SEQUENCE [LARGE SCALE GENOMIC DNA]</scope>
    <source>
        <strain evidence="4">KCTC 42742</strain>
    </source>
</reference>
<comment type="caution">
    <text evidence="3">The sequence shown here is derived from an EMBL/GenBank/DDBJ whole genome shotgun (WGS) entry which is preliminary data.</text>
</comment>
<evidence type="ECO:0000313" key="3">
    <source>
        <dbReference type="EMBL" id="MFC3532703.1"/>
    </source>
</evidence>
<evidence type="ECO:0000313" key="4">
    <source>
        <dbReference type="Proteomes" id="UP001595741"/>
    </source>
</evidence>
<gene>
    <name evidence="3" type="ORF">ACFOLG_10960</name>
</gene>
<sequence>MSWFLYVLECRGGSLYTGISNNVDKRYAAHVAGKGARYTRSFPPERIALVLPFADKGAALRAELAVKAMSAAQKRSWLAAQLSTATY</sequence>
<dbReference type="EMBL" id="JBHRXN010000030">
    <property type="protein sequence ID" value="MFC3532703.1"/>
    <property type="molecule type" value="Genomic_DNA"/>
</dbReference>
<dbReference type="Pfam" id="PF01541">
    <property type="entry name" value="GIY-YIG"/>
    <property type="match status" value="1"/>
</dbReference>
<dbReference type="PANTHER" id="PTHR34477:SF1">
    <property type="entry name" value="UPF0213 PROTEIN YHBQ"/>
    <property type="match status" value="1"/>
</dbReference>
<evidence type="ECO:0000256" key="1">
    <source>
        <dbReference type="ARBA" id="ARBA00007435"/>
    </source>
</evidence>
<dbReference type="RefSeq" id="WP_386091653.1">
    <property type="nucleotide sequence ID" value="NZ_JBHRXN010000030.1"/>
</dbReference>
<name>A0ABV7RFW9_9NEIS</name>
<dbReference type="Gene3D" id="3.40.1440.10">
    <property type="entry name" value="GIY-YIG endonuclease"/>
    <property type="match status" value="1"/>
</dbReference>
<organism evidence="3 4">
    <name type="scientific">Vogesella facilis</name>
    <dbReference type="NCBI Taxonomy" id="1655232"/>
    <lineage>
        <taxon>Bacteria</taxon>
        <taxon>Pseudomonadati</taxon>
        <taxon>Pseudomonadota</taxon>
        <taxon>Betaproteobacteria</taxon>
        <taxon>Neisseriales</taxon>
        <taxon>Chromobacteriaceae</taxon>
        <taxon>Vogesella</taxon>
    </lineage>
</organism>
<evidence type="ECO:0000259" key="2">
    <source>
        <dbReference type="PROSITE" id="PS50164"/>
    </source>
</evidence>
<dbReference type="CDD" id="cd10456">
    <property type="entry name" value="GIY-YIG_UPF0213"/>
    <property type="match status" value="1"/>
</dbReference>
<dbReference type="InterPro" id="IPR035901">
    <property type="entry name" value="GIY-YIG_endonuc_sf"/>
</dbReference>
<dbReference type="InterPro" id="IPR000305">
    <property type="entry name" value="GIY-YIG_endonuc"/>
</dbReference>
<accession>A0ABV7RFW9</accession>
<dbReference type="PROSITE" id="PS50164">
    <property type="entry name" value="GIY_YIG"/>
    <property type="match status" value="1"/>
</dbReference>
<feature type="domain" description="GIY-YIG" evidence="2">
    <location>
        <begin position="1"/>
        <end position="76"/>
    </location>
</feature>
<dbReference type="PANTHER" id="PTHR34477">
    <property type="entry name" value="UPF0213 PROTEIN YHBQ"/>
    <property type="match status" value="1"/>
</dbReference>
<proteinExistence type="inferred from homology"/>
<dbReference type="Proteomes" id="UP001595741">
    <property type="component" value="Unassembled WGS sequence"/>
</dbReference>
<keyword evidence="4" id="KW-1185">Reference proteome</keyword>